<evidence type="ECO:0000313" key="3">
    <source>
        <dbReference type="Proteomes" id="UP001390339"/>
    </source>
</evidence>
<protein>
    <submittedName>
        <fullName evidence="2">Uncharacterized protein</fullName>
    </submittedName>
</protein>
<evidence type="ECO:0000256" key="1">
    <source>
        <dbReference type="SAM" id="MobiDB-lite"/>
    </source>
</evidence>
<feature type="compositionally biased region" description="Basic and acidic residues" evidence="1">
    <location>
        <begin position="48"/>
        <end position="61"/>
    </location>
</feature>
<keyword evidence="3" id="KW-1185">Reference proteome</keyword>
<gene>
    <name evidence="2" type="ORF">PGQ11_009689</name>
</gene>
<dbReference type="Proteomes" id="UP001390339">
    <property type="component" value="Unassembled WGS sequence"/>
</dbReference>
<comment type="caution">
    <text evidence="2">The sequence shown here is derived from an EMBL/GenBank/DDBJ whole genome shotgun (WGS) entry which is preliminary data.</text>
</comment>
<organism evidence="2 3">
    <name type="scientific">Apiospora arundinis</name>
    <dbReference type="NCBI Taxonomy" id="335852"/>
    <lineage>
        <taxon>Eukaryota</taxon>
        <taxon>Fungi</taxon>
        <taxon>Dikarya</taxon>
        <taxon>Ascomycota</taxon>
        <taxon>Pezizomycotina</taxon>
        <taxon>Sordariomycetes</taxon>
        <taxon>Xylariomycetidae</taxon>
        <taxon>Amphisphaeriales</taxon>
        <taxon>Apiosporaceae</taxon>
        <taxon>Apiospora</taxon>
    </lineage>
</organism>
<evidence type="ECO:0000313" key="2">
    <source>
        <dbReference type="EMBL" id="KAK8863454.1"/>
    </source>
</evidence>
<proteinExistence type="predicted"/>
<feature type="compositionally biased region" description="Basic and acidic residues" evidence="1">
    <location>
        <begin position="1"/>
        <end position="11"/>
    </location>
</feature>
<dbReference type="EMBL" id="JAPCWZ010000005">
    <property type="protein sequence ID" value="KAK8863454.1"/>
    <property type="molecule type" value="Genomic_DNA"/>
</dbReference>
<name>A0ABR2IJQ0_9PEZI</name>
<feature type="compositionally biased region" description="Polar residues" evidence="1">
    <location>
        <begin position="62"/>
        <end position="71"/>
    </location>
</feature>
<reference evidence="2 3" key="1">
    <citation type="journal article" date="2024" name="IMA Fungus">
        <title>Apiospora arundinis, a panoply of carbohydrate-active enzymes and secondary metabolites.</title>
        <authorList>
            <person name="Sorensen T."/>
            <person name="Petersen C."/>
            <person name="Muurmann A.T."/>
            <person name="Christiansen J.V."/>
            <person name="Brundto M.L."/>
            <person name="Overgaard C.K."/>
            <person name="Boysen A.T."/>
            <person name="Wollenberg R.D."/>
            <person name="Larsen T.O."/>
            <person name="Sorensen J.L."/>
            <person name="Nielsen K.L."/>
            <person name="Sondergaard T.E."/>
        </authorList>
    </citation>
    <scope>NUCLEOTIDE SEQUENCE [LARGE SCALE GENOMIC DNA]</scope>
    <source>
        <strain evidence="2 3">AAU 773</strain>
    </source>
</reference>
<feature type="compositionally biased region" description="Basic and acidic residues" evidence="1">
    <location>
        <begin position="19"/>
        <end position="34"/>
    </location>
</feature>
<accession>A0ABR2IJQ0</accession>
<sequence>MSTQHPPDRITLKSKIAQKTKDLMHSVKPGEKSDSGPSALHPSTGDGEAYRSKPRASERQESLPQNTSGDTGNIGTGALQGGPTGKQ</sequence>
<feature type="compositionally biased region" description="Gly residues" evidence="1">
    <location>
        <begin position="72"/>
        <end position="87"/>
    </location>
</feature>
<feature type="region of interest" description="Disordered" evidence="1">
    <location>
        <begin position="1"/>
        <end position="87"/>
    </location>
</feature>